<dbReference type="InterPro" id="IPR001245">
    <property type="entry name" value="Ser-Thr/Tyr_kinase_cat_dom"/>
</dbReference>
<evidence type="ECO:0000256" key="19">
    <source>
        <dbReference type="SAM" id="MobiDB-lite"/>
    </source>
</evidence>
<dbReference type="EC" id="2.7.11.1" evidence="3"/>
<comment type="similarity">
    <text evidence="2">Belongs to the protein kinase superfamily. Ser/Thr protein kinase family.</text>
</comment>
<evidence type="ECO:0000256" key="1">
    <source>
        <dbReference type="ARBA" id="ARBA00004370"/>
    </source>
</evidence>
<comment type="caution">
    <text evidence="23">The sequence shown here is derived from an EMBL/GenBank/DDBJ whole genome shotgun (WGS) entry which is preliminary data.</text>
</comment>
<dbReference type="PROSITE" id="PS50011">
    <property type="entry name" value="PROTEIN_KINASE_DOM"/>
    <property type="match status" value="1"/>
</dbReference>
<dbReference type="Pfam" id="PF08263">
    <property type="entry name" value="LRRNT_2"/>
    <property type="match status" value="1"/>
</dbReference>
<evidence type="ECO:0000256" key="16">
    <source>
        <dbReference type="ARBA" id="ARBA00047899"/>
    </source>
</evidence>
<dbReference type="GO" id="GO:0016020">
    <property type="term" value="C:membrane"/>
    <property type="evidence" value="ECO:0007669"/>
    <property type="project" value="UniProtKB-SubCell"/>
</dbReference>
<feature type="domain" description="Protein kinase" evidence="22">
    <location>
        <begin position="297"/>
        <end position="579"/>
    </location>
</feature>
<keyword evidence="8 21" id="KW-0732">Signal</keyword>
<evidence type="ECO:0000256" key="11">
    <source>
        <dbReference type="ARBA" id="ARBA00022777"/>
    </source>
</evidence>
<dbReference type="InterPro" id="IPR013210">
    <property type="entry name" value="LRR_N_plant-typ"/>
</dbReference>
<evidence type="ECO:0000256" key="17">
    <source>
        <dbReference type="ARBA" id="ARBA00048679"/>
    </source>
</evidence>
<evidence type="ECO:0000256" key="18">
    <source>
        <dbReference type="PROSITE-ProRule" id="PRU10141"/>
    </source>
</evidence>
<evidence type="ECO:0000256" key="14">
    <source>
        <dbReference type="ARBA" id="ARBA00023136"/>
    </source>
</evidence>
<evidence type="ECO:0000256" key="4">
    <source>
        <dbReference type="ARBA" id="ARBA00022527"/>
    </source>
</evidence>
<dbReference type="PRINTS" id="PR00019">
    <property type="entry name" value="LEURICHRPT"/>
</dbReference>
<dbReference type="FunFam" id="1.10.510.10:FF:001023">
    <property type="entry name" value="Os07g0541700 protein"/>
    <property type="match status" value="1"/>
</dbReference>
<dbReference type="GO" id="GO:0005524">
    <property type="term" value="F:ATP binding"/>
    <property type="evidence" value="ECO:0007669"/>
    <property type="project" value="UniProtKB-UniRule"/>
</dbReference>
<keyword evidence="7 20" id="KW-0812">Transmembrane</keyword>
<dbReference type="FunFam" id="3.30.200.20:FF:000015">
    <property type="entry name" value="Somatic embryogenesis receptor kinase 1"/>
    <property type="match status" value="1"/>
</dbReference>
<dbReference type="FunFam" id="3.80.10.10:FF:000024">
    <property type="entry name" value="Somatic embryogenesis receptor kinase 1"/>
    <property type="match status" value="1"/>
</dbReference>
<dbReference type="InterPro" id="IPR001611">
    <property type="entry name" value="Leu-rich_rpt"/>
</dbReference>
<dbReference type="Gene3D" id="3.80.10.10">
    <property type="entry name" value="Ribonuclease Inhibitor"/>
    <property type="match status" value="1"/>
</dbReference>
<dbReference type="PANTHER" id="PTHR48056:SF81">
    <property type="entry name" value="RECEPTOR PROTEIN-TYROSINE KINASE CEPR1"/>
    <property type="match status" value="1"/>
</dbReference>
<evidence type="ECO:0000256" key="8">
    <source>
        <dbReference type="ARBA" id="ARBA00022729"/>
    </source>
</evidence>
<keyword evidence="6" id="KW-0808">Transferase</keyword>
<dbReference type="InterPro" id="IPR050647">
    <property type="entry name" value="Plant_LRR-RLKs"/>
</dbReference>
<evidence type="ECO:0000259" key="22">
    <source>
        <dbReference type="PROSITE" id="PS50011"/>
    </source>
</evidence>
<dbReference type="Gene3D" id="1.10.510.10">
    <property type="entry name" value="Transferase(Phosphotransferase) domain 1"/>
    <property type="match status" value="2"/>
</dbReference>
<keyword evidence="14 20" id="KW-0472">Membrane</keyword>
<dbReference type="EMBL" id="BDQV01000355">
    <property type="protein sequence ID" value="GAY63480.1"/>
    <property type="molecule type" value="Genomic_DNA"/>
</dbReference>
<name>A0A2H5QFS1_CITUN</name>
<reference evidence="23 24" key="1">
    <citation type="journal article" date="2017" name="Front. Genet.">
        <title>Draft sequencing of the heterozygous diploid genome of Satsuma (Citrus unshiu Marc.) using a hybrid assembly approach.</title>
        <authorList>
            <person name="Shimizu T."/>
            <person name="Tanizawa Y."/>
            <person name="Mochizuki T."/>
            <person name="Nagasaki H."/>
            <person name="Yoshioka T."/>
            <person name="Toyoda A."/>
            <person name="Fujiyama A."/>
            <person name="Kaminuma E."/>
            <person name="Nakamura Y."/>
        </authorList>
    </citation>
    <scope>NUCLEOTIDE SEQUENCE [LARGE SCALE GENOMIC DNA]</scope>
    <source>
        <strain evidence="24">cv. Miyagawa wase</strain>
    </source>
</reference>
<gene>
    <name evidence="23" type="ORF">CUMW_225970</name>
</gene>
<comment type="subcellular location">
    <subcellularLocation>
        <location evidence="1">Membrane</location>
    </subcellularLocation>
</comment>
<evidence type="ECO:0000313" key="24">
    <source>
        <dbReference type="Proteomes" id="UP000236630"/>
    </source>
</evidence>
<evidence type="ECO:0000313" key="23">
    <source>
        <dbReference type="EMBL" id="GAY63480.1"/>
    </source>
</evidence>
<evidence type="ECO:0000256" key="6">
    <source>
        <dbReference type="ARBA" id="ARBA00022679"/>
    </source>
</evidence>
<evidence type="ECO:0000256" key="13">
    <source>
        <dbReference type="ARBA" id="ARBA00022989"/>
    </source>
</evidence>
<evidence type="ECO:0000256" key="10">
    <source>
        <dbReference type="ARBA" id="ARBA00022741"/>
    </source>
</evidence>
<keyword evidence="4" id="KW-0723">Serine/threonine-protein kinase</keyword>
<keyword evidence="11" id="KW-0418">Kinase</keyword>
<evidence type="ECO:0000256" key="21">
    <source>
        <dbReference type="SAM" id="SignalP"/>
    </source>
</evidence>
<dbReference type="Pfam" id="PF07714">
    <property type="entry name" value="PK_Tyr_Ser-Thr"/>
    <property type="match status" value="1"/>
</dbReference>
<dbReference type="InterPro" id="IPR011009">
    <property type="entry name" value="Kinase-like_dom_sf"/>
</dbReference>
<dbReference type="Pfam" id="PF00560">
    <property type="entry name" value="LRR_1"/>
    <property type="match status" value="1"/>
</dbReference>
<keyword evidence="24" id="KW-1185">Reference proteome</keyword>
<dbReference type="Pfam" id="PF13855">
    <property type="entry name" value="LRR_8"/>
    <property type="match status" value="1"/>
</dbReference>
<evidence type="ECO:0000256" key="15">
    <source>
        <dbReference type="ARBA" id="ARBA00023180"/>
    </source>
</evidence>
<dbReference type="PANTHER" id="PTHR48056">
    <property type="entry name" value="LRR RECEPTOR-LIKE SERINE/THREONINE-PROTEIN KINASE-RELATED"/>
    <property type="match status" value="1"/>
</dbReference>
<evidence type="ECO:0000256" key="7">
    <source>
        <dbReference type="ARBA" id="ARBA00022692"/>
    </source>
</evidence>
<comment type="catalytic activity">
    <reaction evidence="16">
        <text>L-threonyl-[protein] + ATP = O-phospho-L-threonyl-[protein] + ADP + H(+)</text>
        <dbReference type="Rhea" id="RHEA:46608"/>
        <dbReference type="Rhea" id="RHEA-COMP:11060"/>
        <dbReference type="Rhea" id="RHEA-COMP:11605"/>
        <dbReference type="ChEBI" id="CHEBI:15378"/>
        <dbReference type="ChEBI" id="CHEBI:30013"/>
        <dbReference type="ChEBI" id="CHEBI:30616"/>
        <dbReference type="ChEBI" id="CHEBI:61977"/>
        <dbReference type="ChEBI" id="CHEBI:456216"/>
        <dbReference type="EC" id="2.7.11.1"/>
    </reaction>
</comment>
<dbReference type="PROSITE" id="PS00107">
    <property type="entry name" value="PROTEIN_KINASE_ATP"/>
    <property type="match status" value="1"/>
</dbReference>
<keyword evidence="5" id="KW-0433">Leucine-rich repeat</keyword>
<evidence type="ECO:0000256" key="5">
    <source>
        <dbReference type="ARBA" id="ARBA00022614"/>
    </source>
</evidence>
<keyword evidence="10 18" id="KW-0547">Nucleotide-binding</keyword>
<comment type="catalytic activity">
    <reaction evidence="17">
        <text>L-seryl-[protein] + ATP = O-phospho-L-seryl-[protein] + ADP + H(+)</text>
        <dbReference type="Rhea" id="RHEA:17989"/>
        <dbReference type="Rhea" id="RHEA-COMP:9863"/>
        <dbReference type="Rhea" id="RHEA-COMP:11604"/>
        <dbReference type="ChEBI" id="CHEBI:15378"/>
        <dbReference type="ChEBI" id="CHEBI:29999"/>
        <dbReference type="ChEBI" id="CHEBI:30616"/>
        <dbReference type="ChEBI" id="CHEBI:83421"/>
        <dbReference type="ChEBI" id="CHEBI:456216"/>
        <dbReference type="EC" id="2.7.11.1"/>
    </reaction>
</comment>
<protein>
    <recommendedName>
        <fullName evidence="3">non-specific serine/threonine protein kinase</fullName>
        <ecNumber evidence="3">2.7.11.1</ecNumber>
    </recommendedName>
</protein>
<feature type="signal peptide" evidence="21">
    <location>
        <begin position="1"/>
        <end position="24"/>
    </location>
</feature>
<evidence type="ECO:0000256" key="12">
    <source>
        <dbReference type="ARBA" id="ARBA00022840"/>
    </source>
</evidence>
<proteinExistence type="inferred from homology"/>
<sequence length="579" mass="64296">MEKRVLVFYLVWTIVLVALPMISANAEVDALYIFKSKLQDPTNSLQSWDNLPGNLCTWFHVTCNPEGSVTRVDLGNAALSGELAPELGQLKNLELLELYGNNLSGHIPSALGNLIKLKSLDLYSNLFNGTIPDTLANLKQLKYLRLNNNSLSGLIPTSLTTITSLNILDLSNNRLSGPVPDNGSFSQFTPISFENNLNLCGPNTKKPCSGSPPFSPPPPFGPTSSPGRNKSNAAIPVGVALGAALLFAVPVIGFAYWRRTRPHEFFFDVPAEDDSELQLGQLKRFSLRELQVATDGFSNKNILGRGGFGKVYKGRLADGKLVAVKRLKEERTSGGELQFQTEVKIISMAVHRNLLGLCGFCTTVTEKLLVYRYMANGSVASRLRERQSSLPPLDWPTRKKIALGSARGLSYLHEHCDPKIIHRDVKAANILLDEEFEAVVGDFGLAKLMDYKDTHRAFDLAMLANDEDVMLLDRVKGYLREKKFDVLVDKDLQTDYDETEVEELIQVALLCTQSTPVDRPTMSEVVKMLEGDGLAERWGQWQTAEVIRHNELQFGPRQNFEKIVYSTDNLSNMHLSGPR</sequence>
<dbReference type="InterPro" id="IPR008271">
    <property type="entry name" value="Ser/Thr_kinase_AS"/>
</dbReference>
<evidence type="ECO:0000256" key="3">
    <source>
        <dbReference type="ARBA" id="ARBA00012513"/>
    </source>
</evidence>
<keyword evidence="15" id="KW-0325">Glycoprotein</keyword>
<evidence type="ECO:0000256" key="20">
    <source>
        <dbReference type="SAM" id="Phobius"/>
    </source>
</evidence>
<dbReference type="AlphaFoldDB" id="A0A2H5QFS1"/>
<accession>A0A2H5QFS1</accession>
<dbReference type="SUPFAM" id="SSF56112">
    <property type="entry name" value="Protein kinase-like (PK-like)"/>
    <property type="match status" value="1"/>
</dbReference>
<evidence type="ECO:0000256" key="9">
    <source>
        <dbReference type="ARBA" id="ARBA00022737"/>
    </source>
</evidence>
<keyword evidence="13 20" id="KW-1133">Transmembrane helix</keyword>
<evidence type="ECO:0000256" key="2">
    <source>
        <dbReference type="ARBA" id="ARBA00008684"/>
    </source>
</evidence>
<organism evidence="23 24">
    <name type="scientific">Citrus unshiu</name>
    <name type="common">Satsuma mandarin</name>
    <name type="synonym">Citrus nobilis var. unshiu</name>
    <dbReference type="NCBI Taxonomy" id="55188"/>
    <lineage>
        <taxon>Eukaryota</taxon>
        <taxon>Viridiplantae</taxon>
        <taxon>Streptophyta</taxon>
        <taxon>Embryophyta</taxon>
        <taxon>Tracheophyta</taxon>
        <taxon>Spermatophyta</taxon>
        <taxon>Magnoliopsida</taxon>
        <taxon>eudicotyledons</taxon>
        <taxon>Gunneridae</taxon>
        <taxon>Pentapetalae</taxon>
        <taxon>rosids</taxon>
        <taxon>malvids</taxon>
        <taxon>Sapindales</taxon>
        <taxon>Rutaceae</taxon>
        <taxon>Aurantioideae</taxon>
        <taxon>Citrus</taxon>
    </lineage>
</organism>
<dbReference type="InterPro" id="IPR032675">
    <property type="entry name" value="LRR_dom_sf"/>
</dbReference>
<feature type="chain" id="PRO_5014153789" description="non-specific serine/threonine protein kinase" evidence="21">
    <location>
        <begin position="25"/>
        <end position="579"/>
    </location>
</feature>
<feature type="region of interest" description="Disordered" evidence="19">
    <location>
        <begin position="204"/>
        <end position="228"/>
    </location>
</feature>
<dbReference type="Gene3D" id="3.30.200.20">
    <property type="entry name" value="Phosphorylase Kinase, domain 1"/>
    <property type="match status" value="1"/>
</dbReference>
<dbReference type="SUPFAM" id="SSF52058">
    <property type="entry name" value="L domain-like"/>
    <property type="match status" value="1"/>
</dbReference>
<feature type="binding site" evidence="18">
    <location>
        <position position="325"/>
    </location>
    <ligand>
        <name>ATP</name>
        <dbReference type="ChEBI" id="CHEBI:30616"/>
    </ligand>
</feature>
<dbReference type="InterPro" id="IPR017441">
    <property type="entry name" value="Protein_kinase_ATP_BS"/>
</dbReference>
<dbReference type="PROSITE" id="PS00108">
    <property type="entry name" value="PROTEIN_KINASE_ST"/>
    <property type="match status" value="1"/>
</dbReference>
<dbReference type="GO" id="GO:0004674">
    <property type="term" value="F:protein serine/threonine kinase activity"/>
    <property type="evidence" value="ECO:0007669"/>
    <property type="project" value="UniProtKB-KW"/>
</dbReference>
<keyword evidence="12 18" id="KW-0067">ATP-binding</keyword>
<dbReference type="Proteomes" id="UP000236630">
    <property type="component" value="Unassembled WGS sequence"/>
</dbReference>
<dbReference type="InterPro" id="IPR000719">
    <property type="entry name" value="Prot_kinase_dom"/>
</dbReference>
<dbReference type="SMART" id="SM00220">
    <property type="entry name" value="S_TKc"/>
    <property type="match status" value="1"/>
</dbReference>
<keyword evidence="9" id="KW-0677">Repeat</keyword>
<feature type="transmembrane region" description="Helical" evidence="20">
    <location>
        <begin position="233"/>
        <end position="257"/>
    </location>
</feature>